<comment type="subcellular location">
    <subcellularLocation>
        <location evidence="5">Cell outer membrane</location>
    </subcellularLocation>
    <subcellularLocation>
        <location evidence="1">Membrane</location>
    </subcellularLocation>
</comment>
<sequence>MFYRFSRILPAGLTRSLFLGHVLALATCLHAQEPATPSASGLATGSLDEALQDDHAARLKDFQNQIAGDHDEFEKDTIIYDCIYVQATTLRRVLEEFITSNGMVAASVESDQIIVSDRSSNIALLKSIIQRLDKPVPQILVEARIVELNISSDLEREVDLYYQNIATDPLTGQLAIVDEIGSKLNVGGATPNTGQGGILNSQVWDNGGESFNAFVRYLESSGKAKILSAPNLIIQRGKEGSIVTGEEVPILSQTTSSGGVTTSTEFKSVGIKLSVKPTMIAGTRVRLEVNPEVSTVIDYIEAGGVSNPIIAVRQARTELEVNDGQLISMAGLLQSTERDTERRTPILSQIPILGALFKSDREQSSQTQLIIFLNIKILEFGDETIIRPDQFDERIHQEIERIETQNEIDVPERSFGDDLKKFFDIEPETGAAEQSDAETTSDPAEATQLDDQ</sequence>
<evidence type="ECO:0000259" key="8">
    <source>
        <dbReference type="Pfam" id="PF00263"/>
    </source>
</evidence>
<dbReference type="InterPro" id="IPR001775">
    <property type="entry name" value="GspD/PilQ"/>
</dbReference>
<dbReference type="KEGG" id="caa:Caka_2944"/>
<evidence type="ECO:0000313" key="10">
    <source>
        <dbReference type="EMBL" id="ADE55957.1"/>
    </source>
</evidence>
<keyword evidence="11" id="KW-1185">Reference proteome</keyword>
<evidence type="ECO:0000256" key="1">
    <source>
        <dbReference type="ARBA" id="ARBA00004370"/>
    </source>
</evidence>
<reference evidence="10 11" key="1">
    <citation type="journal article" date="2010" name="Stand. Genomic Sci.">
        <title>Complete genome sequence of Coraliomargarita akajimensis type strain (04OKA010-24).</title>
        <authorList>
            <person name="Mavromatis K."/>
            <person name="Abt B."/>
            <person name="Brambilla E."/>
            <person name="Lapidus A."/>
            <person name="Copeland A."/>
            <person name="Deshpande S."/>
            <person name="Nolan M."/>
            <person name="Lucas S."/>
            <person name="Tice H."/>
            <person name="Cheng J.F."/>
            <person name="Han C."/>
            <person name="Detter J.C."/>
            <person name="Woyke T."/>
            <person name="Goodwin L."/>
            <person name="Pitluck S."/>
            <person name="Held B."/>
            <person name="Brettin T."/>
            <person name="Tapia R."/>
            <person name="Ivanova N."/>
            <person name="Mikhailova N."/>
            <person name="Pati A."/>
            <person name="Liolios K."/>
            <person name="Chen A."/>
            <person name="Palaniappan K."/>
            <person name="Land M."/>
            <person name="Hauser L."/>
            <person name="Chang Y.J."/>
            <person name="Jeffries C.D."/>
            <person name="Rohde M."/>
            <person name="Goker M."/>
            <person name="Bristow J."/>
            <person name="Eisen J.A."/>
            <person name="Markowitz V."/>
            <person name="Hugenholtz P."/>
            <person name="Klenk H.P."/>
            <person name="Kyrpides N.C."/>
        </authorList>
    </citation>
    <scope>NUCLEOTIDE SEQUENCE [LARGE SCALE GENOMIC DNA]</scope>
    <source>
        <strain evidence="11">DSM 45221 / IAM 15411 / JCM 23193 / KCTC 12865</strain>
    </source>
</reference>
<accession>D5ERB3</accession>
<evidence type="ECO:0000256" key="6">
    <source>
        <dbReference type="SAM" id="MobiDB-lite"/>
    </source>
</evidence>
<dbReference type="InterPro" id="IPR038591">
    <property type="entry name" value="NolW-like_sf"/>
</dbReference>
<evidence type="ECO:0000256" key="3">
    <source>
        <dbReference type="ARBA" id="ARBA00023136"/>
    </source>
</evidence>
<feature type="domain" description="NolW-like" evidence="9">
    <location>
        <begin position="84"/>
        <end position="138"/>
    </location>
</feature>
<evidence type="ECO:0000259" key="9">
    <source>
        <dbReference type="Pfam" id="PF03958"/>
    </source>
</evidence>
<dbReference type="OrthoDB" id="176040at2"/>
<dbReference type="PANTHER" id="PTHR30332">
    <property type="entry name" value="PROBABLE GENERAL SECRETION PATHWAY PROTEIN D"/>
    <property type="match status" value="1"/>
</dbReference>
<dbReference type="InterPro" id="IPR004846">
    <property type="entry name" value="T2SS/T3SS_dom"/>
</dbReference>
<dbReference type="HOGENOM" id="CLU_605079_0_0_0"/>
<gene>
    <name evidence="10" type="ordered locus">Caka_2944</name>
</gene>
<dbReference type="Proteomes" id="UP000000925">
    <property type="component" value="Chromosome"/>
</dbReference>
<dbReference type="AlphaFoldDB" id="D5ERB3"/>
<dbReference type="PANTHER" id="PTHR30332:SF24">
    <property type="entry name" value="SECRETIN GSPD-RELATED"/>
    <property type="match status" value="1"/>
</dbReference>
<dbReference type="Gene3D" id="3.30.1370.120">
    <property type="match status" value="1"/>
</dbReference>
<feature type="signal peptide" evidence="7">
    <location>
        <begin position="1"/>
        <end position="31"/>
    </location>
</feature>
<evidence type="ECO:0000256" key="4">
    <source>
        <dbReference type="RuleBase" id="RU004003"/>
    </source>
</evidence>
<evidence type="ECO:0000313" key="11">
    <source>
        <dbReference type="Proteomes" id="UP000000925"/>
    </source>
</evidence>
<comment type="similarity">
    <text evidence="4">Belongs to the bacterial secretin family.</text>
</comment>
<proteinExistence type="inferred from homology"/>
<keyword evidence="2 7" id="KW-0732">Signal</keyword>
<evidence type="ECO:0000256" key="5">
    <source>
        <dbReference type="RuleBase" id="RU004004"/>
    </source>
</evidence>
<feature type="region of interest" description="Disordered" evidence="6">
    <location>
        <begin position="423"/>
        <end position="452"/>
    </location>
</feature>
<evidence type="ECO:0000256" key="2">
    <source>
        <dbReference type="ARBA" id="ARBA00022729"/>
    </source>
</evidence>
<feature type="domain" description="Type II/III secretion system secretin-like" evidence="8">
    <location>
        <begin position="218"/>
        <end position="378"/>
    </location>
</feature>
<protein>
    <submittedName>
        <fullName evidence="10">Type II and III secretion system protein</fullName>
    </submittedName>
</protein>
<evidence type="ECO:0000256" key="7">
    <source>
        <dbReference type="SAM" id="SignalP"/>
    </source>
</evidence>
<dbReference type="GO" id="GO:0009279">
    <property type="term" value="C:cell outer membrane"/>
    <property type="evidence" value="ECO:0007669"/>
    <property type="project" value="UniProtKB-SubCell"/>
</dbReference>
<dbReference type="PRINTS" id="PR00811">
    <property type="entry name" value="BCTERIALGSPD"/>
</dbReference>
<dbReference type="InterPro" id="IPR050810">
    <property type="entry name" value="Bact_Secretion_Sys_Channel"/>
</dbReference>
<keyword evidence="5" id="KW-0813">Transport</keyword>
<organism evidence="10 11">
    <name type="scientific">Coraliomargarita akajimensis (strain DSM 45221 / IAM 15411 / JCM 23193 / KCTC 12865 / 04OKA010-24)</name>
    <dbReference type="NCBI Taxonomy" id="583355"/>
    <lineage>
        <taxon>Bacteria</taxon>
        <taxon>Pseudomonadati</taxon>
        <taxon>Verrucomicrobiota</taxon>
        <taxon>Opitutia</taxon>
        <taxon>Puniceicoccales</taxon>
        <taxon>Coraliomargaritaceae</taxon>
        <taxon>Coraliomargarita</taxon>
    </lineage>
</organism>
<dbReference type="Pfam" id="PF03958">
    <property type="entry name" value="Secretin_N"/>
    <property type="match status" value="1"/>
</dbReference>
<feature type="chain" id="PRO_5003071693" evidence="7">
    <location>
        <begin position="32"/>
        <end position="452"/>
    </location>
</feature>
<dbReference type="RefSeq" id="WP_013044673.1">
    <property type="nucleotide sequence ID" value="NC_014008.1"/>
</dbReference>
<dbReference type="GO" id="GO:0015627">
    <property type="term" value="C:type II protein secretion system complex"/>
    <property type="evidence" value="ECO:0007669"/>
    <property type="project" value="TreeGrafter"/>
</dbReference>
<dbReference type="GO" id="GO:0009306">
    <property type="term" value="P:protein secretion"/>
    <property type="evidence" value="ECO:0007669"/>
    <property type="project" value="InterPro"/>
</dbReference>
<name>D5ERB3_CORAD</name>
<dbReference type="eggNOG" id="COG1450">
    <property type="taxonomic scope" value="Bacteria"/>
</dbReference>
<keyword evidence="3" id="KW-0472">Membrane</keyword>
<dbReference type="EMBL" id="CP001998">
    <property type="protein sequence ID" value="ADE55957.1"/>
    <property type="molecule type" value="Genomic_DNA"/>
</dbReference>
<dbReference type="STRING" id="583355.Caka_2944"/>
<dbReference type="Pfam" id="PF00263">
    <property type="entry name" value="Secretin"/>
    <property type="match status" value="1"/>
</dbReference>
<dbReference type="InterPro" id="IPR005644">
    <property type="entry name" value="NolW-like"/>
</dbReference>